<dbReference type="RefSeq" id="WP_230339645.1">
    <property type="nucleotide sequence ID" value="NZ_CP069798.1"/>
</dbReference>
<evidence type="ECO:0000313" key="4">
    <source>
        <dbReference type="Proteomes" id="UP000653156"/>
    </source>
</evidence>
<feature type="region of interest" description="Disordered" evidence="1">
    <location>
        <begin position="38"/>
        <end position="64"/>
    </location>
</feature>
<feature type="chain" id="PRO_5034596656" evidence="2">
    <location>
        <begin position="20"/>
        <end position="108"/>
    </location>
</feature>
<sequence length="108" mass="11646">MNKYLIAALAACLSASVWAENPADVELLSAQKAYQAALKGQTDSQTRTTTLQSRLQEAQARQERAQAEVTRLQAELNQADAERQQADSSLQAAGSRLDAAWAAARGTR</sequence>
<dbReference type="SUPFAM" id="SSF57997">
    <property type="entry name" value="Tropomyosin"/>
    <property type="match status" value="1"/>
</dbReference>
<proteinExistence type="predicted"/>
<accession>A0A892ZIQ2</accession>
<dbReference type="AlphaFoldDB" id="A0A892ZIQ2"/>
<keyword evidence="4" id="KW-1185">Reference proteome</keyword>
<feature type="signal peptide" evidence="2">
    <location>
        <begin position="1"/>
        <end position="19"/>
    </location>
</feature>
<protein>
    <submittedName>
        <fullName evidence="3">Uncharacterized protein</fullName>
    </submittedName>
</protein>
<evidence type="ECO:0000256" key="1">
    <source>
        <dbReference type="SAM" id="MobiDB-lite"/>
    </source>
</evidence>
<evidence type="ECO:0000256" key="2">
    <source>
        <dbReference type="SAM" id="SignalP"/>
    </source>
</evidence>
<dbReference type="Proteomes" id="UP000653156">
    <property type="component" value="Chromosome"/>
</dbReference>
<feature type="compositionally biased region" description="Low complexity" evidence="1">
    <location>
        <begin position="41"/>
        <end position="59"/>
    </location>
</feature>
<dbReference type="KEGG" id="ptes:JQU52_02830"/>
<gene>
    <name evidence="3" type="ORF">JQU52_02830</name>
</gene>
<organism evidence="3 4">
    <name type="scientific">Paralysiella testudinis</name>
    <dbReference type="NCBI Taxonomy" id="2809020"/>
    <lineage>
        <taxon>Bacteria</taxon>
        <taxon>Pseudomonadati</taxon>
        <taxon>Pseudomonadota</taxon>
        <taxon>Betaproteobacteria</taxon>
        <taxon>Neisseriales</taxon>
        <taxon>Neisseriaceae</taxon>
        <taxon>Paralysiella</taxon>
    </lineage>
</organism>
<keyword evidence="2" id="KW-0732">Signal</keyword>
<dbReference type="EMBL" id="CP069798">
    <property type="protein sequence ID" value="QRQ82360.1"/>
    <property type="molecule type" value="Genomic_DNA"/>
</dbReference>
<dbReference type="Gene3D" id="1.20.120.330">
    <property type="entry name" value="Nucleotidyltransferases domain 2"/>
    <property type="match status" value="1"/>
</dbReference>
<name>A0A892ZIQ2_9NEIS</name>
<reference evidence="3" key="1">
    <citation type="submission" date="2021-02" db="EMBL/GenBank/DDBJ databases">
        <title>Neisseriaceae sp. 26B isolated from the cloaca of a Common Toad-headed Turtle (Mesoclemmys nasuta).</title>
        <authorList>
            <person name="Spergser J."/>
            <person name="Busse H.-J."/>
        </authorList>
    </citation>
    <scope>NUCLEOTIDE SEQUENCE</scope>
    <source>
        <strain evidence="3">26B</strain>
    </source>
</reference>
<evidence type="ECO:0000313" key="3">
    <source>
        <dbReference type="EMBL" id="QRQ82360.1"/>
    </source>
</evidence>